<gene>
    <name evidence="1" type="ORF">Pavpe01_00046</name>
</gene>
<name>A0AAU6W0H3_9VIRU</name>
<protein>
    <submittedName>
        <fullName evidence="1">Uncharacterized protein</fullName>
    </submittedName>
</protein>
<accession>A0AAU6W0H3</accession>
<proteinExistence type="predicted"/>
<dbReference type="EMBL" id="PP179316">
    <property type="protein sequence ID" value="XAI69958.1"/>
    <property type="molecule type" value="Genomic_DNA"/>
</dbReference>
<organism evidence="1">
    <name type="scientific">Pseudomonas phage Pavpe01</name>
    <dbReference type="NCBI Taxonomy" id="3138545"/>
    <lineage>
        <taxon>Viruses</taxon>
    </lineage>
</organism>
<sequence length="87" mass="10064">MNTKEVALNLPEQYEKQRRIRAEFRAESQMHLVNMNHWQSCLNCEHWSKNTVGKGNEGPAKCTYYDALPPPDILVVGCAMHDFDIPF</sequence>
<evidence type="ECO:0000313" key="1">
    <source>
        <dbReference type="EMBL" id="XAI69958.1"/>
    </source>
</evidence>
<reference evidence="1" key="1">
    <citation type="journal article" date="2024" name="J. Gen. Virol.">
        <title>Novel phages of Pseudomonas syringae unveil numerous potential auxiliary metabolic genes.</title>
        <authorList>
            <person name="Feltin C."/>
            <person name="Garneau J.R."/>
            <person name="Morris C.E."/>
            <person name="Berard A."/>
            <person name="Torres-Barcelo C."/>
        </authorList>
    </citation>
    <scope>NUCLEOTIDE SEQUENCE</scope>
</reference>